<dbReference type="EMBL" id="CAJMXA010003888">
    <property type="protein sequence ID" value="CAE6522413.1"/>
    <property type="molecule type" value="Genomic_DNA"/>
</dbReference>
<dbReference type="Proteomes" id="UP000663853">
    <property type="component" value="Unassembled WGS sequence"/>
</dbReference>
<feature type="compositionally biased region" description="Polar residues" evidence="1">
    <location>
        <begin position="120"/>
        <end position="134"/>
    </location>
</feature>
<sequence length="248" mass="27672">MFLFNIEQGLDQWNFQRENEQARRRDHRDLLRVTQSVQSELATQGEIIEEVLEMVRTLSQSPKFNAPAHGESQTSITSHTLHSASSPGAHRAEPAPPSLSKTRPLTRRRMDRGGPGLKGHSNTTAPQTQRQGSWMNKLGFQKITTVRISIPGIGATYSTKARRMSRSNPTRDKNTMMFASSPPKCKSDDSKSPTKANVEKQVDLLRSAVVNVTRGNLTLLELLYQKPSSATCWKLDAAQDPVQLLRVV</sequence>
<organism evidence="2 3">
    <name type="scientific">Rhizoctonia solani</name>
    <dbReference type="NCBI Taxonomy" id="456999"/>
    <lineage>
        <taxon>Eukaryota</taxon>
        <taxon>Fungi</taxon>
        <taxon>Dikarya</taxon>
        <taxon>Basidiomycota</taxon>
        <taxon>Agaricomycotina</taxon>
        <taxon>Agaricomycetes</taxon>
        <taxon>Cantharellales</taxon>
        <taxon>Ceratobasidiaceae</taxon>
        <taxon>Rhizoctonia</taxon>
    </lineage>
</organism>
<feature type="compositionally biased region" description="Basic and acidic residues" evidence="1">
    <location>
        <begin position="185"/>
        <end position="196"/>
    </location>
</feature>
<dbReference type="AlphaFoldDB" id="A0A8H3DDP1"/>
<evidence type="ECO:0000256" key="1">
    <source>
        <dbReference type="SAM" id="MobiDB-lite"/>
    </source>
</evidence>
<accession>A0A8H3DDP1</accession>
<name>A0A8H3DDP1_9AGAM</name>
<feature type="region of interest" description="Disordered" evidence="1">
    <location>
        <begin position="62"/>
        <end position="135"/>
    </location>
</feature>
<evidence type="ECO:0000313" key="2">
    <source>
        <dbReference type="EMBL" id="CAE6522413.1"/>
    </source>
</evidence>
<gene>
    <name evidence="2" type="ORF">RDB_LOCUS151760</name>
</gene>
<evidence type="ECO:0000313" key="3">
    <source>
        <dbReference type="Proteomes" id="UP000663853"/>
    </source>
</evidence>
<feature type="region of interest" description="Disordered" evidence="1">
    <location>
        <begin position="159"/>
        <end position="196"/>
    </location>
</feature>
<protein>
    <submittedName>
        <fullName evidence="2">Uncharacterized protein</fullName>
    </submittedName>
</protein>
<reference evidence="2" key="1">
    <citation type="submission" date="2021-01" db="EMBL/GenBank/DDBJ databases">
        <authorList>
            <person name="Kaushik A."/>
        </authorList>
    </citation>
    <scope>NUCLEOTIDE SEQUENCE</scope>
    <source>
        <strain evidence="2">AG6-10EEA</strain>
    </source>
</reference>
<comment type="caution">
    <text evidence="2">The sequence shown here is derived from an EMBL/GenBank/DDBJ whole genome shotgun (WGS) entry which is preliminary data.</text>
</comment>
<feature type="compositionally biased region" description="Polar residues" evidence="1">
    <location>
        <begin position="71"/>
        <end position="86"/>
    </location>
</feature>
<proteinExistence type="predicted"/>